<accession>A0A9D1QZH6</accession>
<keyword evidence="4" id="KW-0411">Iron-sulfur</keyword>
<dbReference type="SUPFAM" id="SSF50692">
    <property type="entry name" value="ADC-like"/>
    <property type="match status" value="1"/>
</dbReference>
<dbReference type="GO" id="GO:0016020">
    <property type="term" value="C:membrane"/>
    <property type="evidence" value="ECO:0007669"/>
    <property type="project" value="TreeGrafter"/>
</dbReference>
<reference evidence="7" key="2">
    <citation type="submission" date="2021-04" db="EMBL/GenBank/DDBJ databases">
        <authorList>
            <person name="Gilroy R."/>
        </authorList>
    </citation>
    <scope>NUCLEOTIDE SEQUENCE</scope>
    <source>
        <strain evidence="7">ChiSxjej5B17-1746</strain>
    </source>
</reference>
<protein>
    <submittedName>
        <fullName evidence="7">Molybdopterin-dependent oxidoreductase</fullName>
    </submittedName>
</protein>
<dbReference type="InterPro" id="IPR050123">
    <property type="entry name" value="Prok_molybdopt-oxidoreductase"/>
</dbReference>
<dbReference type="PROSITE" id="PS51318">
    <property type="entry name" value="TAT"/>
    <property type="match status" value="1"/>
</dbReference>
<name>A0A9D1QZH6_9BACT</name>
<dbReference type="GO" id="GO:0009325">
    <property type="term" value="C:nitrate reductase complex"/>
    <property type="evidence" value="ECO:0007669"/>
    <property type="project" value="TreeGrafter"/>
</dbReference>
<dbReference type="PROSITE" id="PS51669">
    <property type="entry name" value="4FE4S_MOW_BIS_MGD"/>
    <property type="match status" value="1"/>
</dbReference>
<dbReference type="InterPro" id="IPR006656">
    <property type="entry name" value="Mopterin_OxRdtase"/>
</dbReference>
<dbReference type="InterPro" id="IPR006311">
    <property type="entry name" value="TAT_signal"/>
</dbReference>
<dbReference type="Pfam" id="PF00384">
    <property type="entry name" value="Molybdopterin"/>
    <property type="match status" value="1"/>
</dbReference>
<keyword evidence="5" id="KW-0732">Signal</keyword>
<evidence type="ECO:0000256" key="4">
    <source>
        <dbReference type="ARBA" id="ARBA00023014"/>
    </source>
</evidence>
<dbReference type="Gene3D" id="2.20.25.90">
    <property type="entry name" value="ADC-like domains"/>
    <property type="match status" value="1"/>
</dbReference>
<evidence type="ECO:0000313" key="8">
    <source>
        <dbReference type="Proteomes" id="UP000824264"/>
    </source>
</evidence>
<dbReference type="Proteomes" id="UP000824264">
    <property type="component" value="Unassembled WGS sequence"/>
</dbReference>
<keyword evidence="2" id="KW-0479">Metal-binding</keyword>
<feature type="chain" id="PRO_5039374369" evidence="5">
    <location>
        <begin position="31"/>
        <end position="654"/>
    </location>
</feature>
<dbReference type="PANTHER" id="PTHR43105">
    <property type="entry name" value="RESPIRATORY NITRATE REDUCTASE"/>
    <property type="match status" value="1"/>
</dbReference>
<comment type="caution">
    <text evidence="7">The sequence shown here is derived from an EMBL/GenBank/DDBJ whole genome shotgun (WGS) entry which is preliminary data.</text>
</comment>
<dbReference type="SUPFAM" id="SSF53706">
    <property type="entry name" value="Formate dehydrogenase/DMSO reductase, domains 1-3"/>
    <property type="match status" value="1"/>
</dbReference>
<dbReference type="PANTHER" id="PTHR43105:SF11">
    <property type="entry name" value="PERIPLASMIC NITRATE REDUCTASE"/>
    <property type="match status" value="1"/>
</dbReference>
<feature type="domain" description="4Fe-4S Mo/W bis-MGD-type" evidence="6">
    <location>
        <begin position="37"/>
        <end position="92"/>
    </location>
</feature>
<dbReference type="InterPro" id="IPR009010">
    <property type="entry name" value="Asp_de-COase-like_dom_sf"/>
</dbReference>
<dbReference type="Gene3D" id="3.40.50.740">
    <property type="match status" value="1"/>
</dbReference>
<evidence type="ECO:0000256" key="1">
    <source>
        <dbReference type="ARBA" id="ARBA00022485"/>
    </source>
</evidence>
<dbReference type="SMART" id="SM00926">
    <property type="entry name" value="Molybdop_Fe4S4"/>
    <property type="match status" value="1"/>
</dbReference>
<dbReference type="InterPro" id="IPR006963">
    <property type="entry name" value="Mopterin_OxRdtase_4Fe-4S_dom"/>
</dbReference>
<evidence type="ECO:0000256" key="2">
    <source>
        <dbReference type="ARBA" id="ARBA00022723"/>
    </source>
</evidence>
<dbReference type="GO" id="GO:0008940">
    <property type="term" value="F:nitrate reductase activity"/>
    <property type="evidence" value="ECO:0007669"/>
    <property type="project" value="TreeGrafter"/>
</dbReference>
<dbReference type="Pfam" id="PF04879">
    <property type="entry name" value="Molybdop_Fe4S4"/>
    <property type="match status" value="1"/>
</dbReference>
<dbReference type="Gene3D" id="3.40.228.10">
    <property type="entry name" value="Dimethylsulfoxide Reductase, domain 2"/>
    <property type="match status" value="1"/>
</dbReference>
<evidence type="ECO:0000256" key="5">
    <source>
        <dbReference type="SAM" id="SignalP"/>
    </source>
</evidence>
<gene>
    <name evidence="7" type="ORF">H9874_04980</name>
</gene>
<proteinExistence type="predicted"/>
<dbReference type="CDD" id="cd02754">
    <property type="entry name" value="MopB_Nitrate-R-NapA-like"/>
    <property type="match status" value="1"/>
</dbReference>
<evidence type="ECO:0000256" key="3">
    <source>
        <dbReference type="ARBA" id="ARBA00023004"/>
    </source>
</evidence>
<dbReference type="GO" id="GO:0051539">
    <property type="term" value="F:4 iron, 4 sulfur cluster binding"/>
    <property type="evidence" value="ECO:0007669"/>
    <property type="project" value="UniProtKB-KW"/>
</dbReference>
<keyword evidence="1" id="KW-0004">4Fe-4S</keyword>
<feature type="non-terminal residue" evidence="7">
    <location>
        <position position="654"/>
    </location>
</feature>
<feature type="signal peptide" evidence="5">
    <location>
        <begin position="1"/>
        <end position="30"/>
    </location>
</feature>
<sequence length="654" mass="72720">MQMTRRDFLRSAAMSAALAAVAGPAGVARAAEANTPEKWVKGVCRYCGTGCGVLVGVKNGKAVAIKGDPNNHNQGFLCLKGALLIPVLNSPDRVTKPMIRRTKGGRLEPISWDEALDHMAKKFRTTIDTYGPDAVAWYGSGQCLTEESYLANKIFKAGFKTNNVDGNPRLCMASAVGGYTTTFGKDEPMGTYADIDRASTFFIIGSNTSEAHPVLFRRIARRKQNEPGVKIIVADPRRTNTSRIADLHIAFRPGTDLALMNGMAWVILHEELDNPRFYNKYAIFKTNDGKDATFDDYRAFLEDYTPDKVAKLCNIPEQQVWEAGRLFAESPATMSLWCMGINQRIRGVWANNLIHNLHLITGQICRPGATSFSLTGQPNACGGVRDTGSLSHLLPAGRVVANKAHRNQMEAFWGIPQDSMSPNVGYHTIALFEALGKADVKAIIICETNPAHTLPNLNKVHKAMSNPDTFITVIEAFPDAVTLEYADLILPPAFWCERDGTYGCGERRYSLIEKAVEPPADCRPTVNTLIEFAKRAGVDPKLVNFRNSADVWDEWRRLSMKGPYNFGGMTRERMKRESGLIWPCPTETHPGTNLRYVRGEDPNIPADHPDKIWFYGNPSGKANIWMRPYKGAAEEPDQEYPFYLTSMRVIDHWH</sequence>
<evidence type="ECO:0000259" key="6">
    <source>
        <dbReference type="PROSITE" id="PS51669"/>
    </source>
</evidence>
<dbReference type="GO" id="GO:0030151">
    <property type="term" value="F:molybdenum ion binding"/>
    <property type="evidence" value="ECO:0007669"/>
    <property type="project" value="TreeGrafter"/>
</dbReference>
<reference evidence="7" key="1">
    <citation type="journal article" date="2021" name="PeerJ">
        <title>Extensive microbial diversity within the chicken gut microbiome revealed by metagenomics and culture.</title>
        <authorList>
            <person name="Gilroy R."/>
            <person name="Ravi A."/>
            <person name="Getino M."/>
            <person name="Pursley I."/>
            <person name="Horton D.L."/>
            <person name="Alikhan N.F."/>
            <person name="Baker D."/>
            <person name="Gharbi K."/>
            <person name="Hall N."/>
            <person name="Watson M."/>
            <person name="Adriaenssens E.M."/>
            <person name="Foster-Nyarko E."/>
            <person name="Jarju S."/>
            <person name="Secka A."/>
            <person name="Antonio M."/>
            <person name="Oren A."/>
            <person name="Chaudhuri R.R."/>
            <person name="La Ragione R."/>
            <person name="Hildebrand F."/>
            <person name="Pallen M.J."/>
        </authorList>
    </citation>
    <scope>NUCLEOTIDE SEQUENCE</scope>
    <source>
        <strain evidence="7">ChiSxjej5B17-1746</strain>
    </source>
</reference>
<organism evidence="7 8">
    <name type="scientific">Candidatus Bilophila faecipullorum</name>
    <dbReference type="NCBI Taxonomy" id="2838482"/>
    <lineage>
        <taxon>Bacteria</taxon>
        <taxon>Pseudomonadati</taxon>
        <taxon>Thermodesulfobacteriota</taxon>
        <taxon>Desulfovibrionia</taxon>
        <taxon>Desulfovibrionales</taxon>
        <taxon>Desulfovibrionaceae</taxon>
        <taxon>Bilophila</taxon>
    </lineage>
</organism>
<dbReference type="AlphaFoldDB" id="A0A9D1QZH6"/>
<dbReference type="EMBL" id="DXGI01000178">
    <property type="protein sequence ID" value="HIW78484.1"/>
    <property type="molecule type" value="Genomic_DNA"/>
</dbReference>
<keyword evidence="3" id="KW-0408">Iron</keyword>
<evidence type="ECO:0000313" key="7">
    <source>
        <dbReference type="EMBL" id="HIW78484.1"/>
    </source>
</evidence>